<dbReference type="EMBL" id="JBEPLN010000016">
    <property type="protein sequence ID" value="MET3634467.1"/>
    <property type="molecule type" value="Genomic_DNA"/>
</dbReference>
<keyword evidence="1" id="KW-0812">Transmembrane</keyword>
<accession>A0ABV2JHW0</accession>
<gene>
    <name evidence="2" type="ORF">ABID28_001110</name>
</gene>
<proteinExistence type="predicted"/>
<sequence length="228" mass="26468">MPDFSKWETSDLIAFVTVIILGVSLISPMIVAYVQRRTELKSKMLDIYKESYSKRYNREYYIFQDYIEKSGIIIAKLDSSQKLSDKEIQDFEASSLKCLVFLSESERSDFDVFRINVKKALGIEDPREKKTFMHPDYFKELNKTLIGVTQLTKRTIIVSPIYSSFNTCINIAAQRLATIQEEEQSQLHSIQVTLLELLHQKLVMILQKLTSLYKSIKSKVRKLSQSKS</sequence>
<keyword evidence="1" id="KW-1133">Transmembrane helix</keyword>
<dbReference type="RefSeq" id="WP_354368854.1">
    <property type="nucleotide sequence ID" value="NZ_JBEPLN010000016.1"/>
</dbReference>
<protein>
    <submittedName>
        <fullName evidence="2">Uncharacterized protein</fullName>
    </submittedName>
</protein>
<reference evidence="2 3" key="1">
    <citation type="submission" date="2024-06" db="EMBL/GenBank/DDBJ databases">
        <title>Genomic Encyclopedia of Type Strains, Phase IV (KMG-IV): sequencing the most valuable type-strain genomes for metagenomic binning, comparative biology and taxonomic classification.</title>
        <authorList>
            <person name="Goeker M."/>
        </authorList>
    </citation>
    <scope>NUCLEOTIDE SEQUENCE [LARGE SCALE GENOMIC DNA]</scope>
    <source>
        <strain evidence="2 3">DSM 28302</strain>
    </source>
</reference>
<feature type="transmembrane region" description="Helical" evidence="1">
    <location>
        <begin position="12"/>
        <end position="34"/>
    </location>
</feature>
<evidence type="ECO:0000313" key="2">
    <source>
        <dbReference type="EMBL" id="MET3634467.1"/>
    </source>
</evidence>
<keyword evidence="1" id="KW-0472">Membrane</keyword>
<evidence type="ECO:0000313" key="3">
    <source>
        <dbReference type="Proteomes" id="UP001549037"/>
    </source>
</evidence>
<evidence type="ECO:0000256" key="1">
    <source>
        <dbReference type="SAM" id="Phobius"/>
    </source>
</evidence>
<organism evidence="2 3">
    <name type="scientific">Streptococcus porcorum</name>
    <dbReference type="NCBI Taxonomy" id="701526"/>
    <lineage>
        <taxon>Bacteria</taxon>
        <taxon>Bacillati</taxon>
        <taxon>Bacillota</taxon>
        <taxon>Bacilli</taxon>
        <taxon>Lactobacillales</taxon>
        <taxon>Streptococcaceae</taxon>
        <taxon>Streptococcus</taxon>
    </lineage>
</organism>
<comment type="caution">
    <text evidence="2">The sequence shown here is derived from an EMBL/GenBank/DDBJ whole genome shotgun (WGS) entry which is preliminary data.</text>
</comment>
<dbReference type="Proteomes" id="UP001549037">
    <property type="component" value="Unassembled WGS sequence"/>
</dbReference>
<keyword evidence="3" id="KW-1185">Reference proteome</keyword>
<name>A0ABV2JHW0_9STRE</name>